<comment type="caution">
    <text evidence="1">The sequence shown here is derived from an EMBL/GenBank/DDBJ whole genome shotgun (WGS) entry which is preliminary data.</text>
</comment>
<keyword evidence="2" id="KW-1185">Reference proteome</keyword>
<accession>A0ACC1XM76</accession>
<dbReference type="Proteomes" id="UP001164539">
    <property type="component" value="Chromosome 8"/>
</dbReference>
<proteinExistence type="predicted"/>
<name>A0ACC1XM76_MELAZ</name>
<sequence>MELSETIPVPSLHHESPKLELGLQSSSPKSDLDPPPPDLNHAAELEDELQNLDLREMEERYSSKEEESESDDNNKIKSEVQSENENENQMRKRYPYPVRPEAGDCAYYMKTGTCKFGSNCKFNHPIRRKNQATKEKAREREESAERQVQSQIECKYYLRTGGCKYGKACRYNHTKAKTLVTPSLELNFLGLPIRPGEKECPYYMRNGSCKYGANCRFNHPDPTAVGVSDSPSGYANGGSLSSKAASQASLGSWSSPRALNETSPFVPMMFSPSQRVPSQNSEWNGYQAPLYPPERSVQSSPTYVMNNPVLETNVYTNHQPQMVVDEFPERPGQPECSYFLKTGDCKYKSNCKYHHPRNRISKSPPCALSDKGLPLRPDQNICSHYSRYGICKFGPACKFDHPINPAASSTECGPDPPTSFGNSATRQETVVGGTGNGSDNKIEQPV</sequence>
<dbReference type="EMBL" id="CM051401">
    <property type="protein sequence ID" value="KAJ4712495.1"/>
    <property type="molecule type" value="Genomic_DNA"/>
</dbReference>
<evidence type="ECO:0000313" key="2">
    <source>
        <dbReference type="Proteomes" id="UP001164539"/>
    </source>
</evidence>
<protein>
    <submittedName>
        <fullName evidence="1">Zinc finger CCCH domain-containing protein</fullName>
    </submittedName>
</protein>
<reference evidence="1 2" key="1">
    <citation type="journal article" date="2023" name="Science">
        <title>Complex scaffold remodeling in plant triterpene biosynthesis.</title>
        <authorList>
            <person name="De La Pena R."/>
            <person name="Hodgson H."/>
            <person name="Liu J.C."/>
            <person name="Stephenson M.J."/>
            <person name="Martin A.C."/>
            <person name="Owen C."/>
            <person name="Harkess A."/>
            <person name="Leebens-Mack J."/>
            <person name="Jimenez L.E."/>
            <person name="Osbourn A."/>
            <person name="Sattely E.S."/>
        </authorList>
    </citation>
    <scope>NUCLEOTIDE SEQUENCE [LARGE SCALE GENOMIC DNA]</scope>
    <source>
        <strain evidence="2">cv. JPN11</strain>
        <tissue evidence="1">Leaf</tissue>
    </source>
</reference>
<evidence type="ECO:0000313" key="1">
    <source>
        <dbReference type="EMBL" id="KAJ4712495.1"/>
    </source>
</evidence>
<organism evidence="1 2">
    <name type="scientific">Melia azedarach</name>
    <name type="common">Chinaberry tree</name>
    <dbReference type="NCBI Taxonomy" id="155640"/>
    <lineage>
        <taxon>Eukaryota</taxon>
        <taxon>Viridiplantae</taxon>
        <taxon>Streptophyta</taxon>
        <taxon>Embryophyta</taxon>
        <taxon>Tracheophyta</taxon>
        <taxon>Spermatophyta</taxon>
        <taxon>Magnoliopsida</taxon>
        <taxon>eudicotyledons</taxon>
        <taxon>Gunneridae</taxon>
        <taxon>Pentapetalae</taxon>
        <taxon>rosids</taxon>
        <taxon>malvids</taxon>
        <taxon>Sapindales</taxon>
        <taxon>Meliaceae</taxon>
        <taxon>Melia</taxon>
    </lineage>
</organism>
<gene>
    <name evidence="1" type="ORF">OWV82_014732</name>
</gene>